<keyword evidence="1" id="KW-0732">Signal</keyword>
<evidence type="ECO:0000313" key="5">
    <source>
        <dbReference type="Proteomes" id="UP000028760"/>
    </source>
</evidence>
<protein>
    <recommendedName>
        <fullName evidence="3">Ig-like domain-containing protein</fullName>
    </recommendedName>
</protein>
<dbReference type="Pfam" id="PF13927">
    <property type="entry name" value="Ig_3"/>
    <property type="match status" value="3"/>
</dbReference>
<dbReference type="eggNOG" id="ENOG502QQ6U">
    <property type="taxonomic scope" value="Eukaryota"/>
</dbReference>
<dbReference type="InterPro" id="IPR003599">
    <property type="entry name" value="Ig_sub"/>
</dbReference>
<dbReference type="InterPro" id="IPR050488">
    <property type="entry name" value="Ig_Fc_receptor"/>
</dbReference>
<keyword evidence="5" id="KW-1185">Reference proteome</keyword>
<dbReference type="SUPFAM" id="SSF48726">
    <property type="entry name" value="Immunoglobulin"/>
    <property type="match status" value="4"/>
</dbReference>
<dbReference type="PROSITE" id="PS50835">
    <property type="entry name" value="IG_LIKE"/>
    <property type="match status" value="4"/>
</dbReference>
<dbReference type="InterPro" id="IPR036179">
    <property type="entry name" value="Ig-like_dom_sf"/>
</dbReference>
<evidence type="ECO:0000313" key="4">
    <source>
        <dbReference type="Ensembl" id="ENSPFOP00000000558.2"/>
    </source>
</evidence>
<dbReference type="STRING" id="48698.ENSPFOP00000000558"/>
<dbReference type="SMART" id="SM00409">
    <property type="entry name" value="IG"/>
    <property type="match status" value="4"/>
</dbReference>
<dbReference type="GO" id="GO:0007166">
    <property type="term" value="P:cell surface receptor signaling pathway"/>
    <property type="evidence" value="ECO:0007669"/>
    <property type="project" value="TreeGrafter"/>
</dbReference>
<reference evidence="4" key="2">
    <citation type="submission" date="2025-08" db="UniProtKB">
        <authorList>
            <consortium name="Ensembl"/>
        </authorList>
    </citation>
    <scope>IDENTIFICATION</scope>
</reference>
<dbReference type="GO" id="GO:0009897">
    <property type="term" value="C:external side of plasma membrane"/>
    <property type="evidence" value="ECO:0007669"/>
    <property type="project" value="TreeGrafter"/>
</dbReference>
<reference evidence="4" key="3">
    <citation type="submission" date="2025-09" db="UniProtKB">
        <authorList>
            <consortium name="Ensembl"/>
        </authorList>
    </citation>
    <scope>IDENTIFICATION</scope>
</reference>
<name>A0A087X455_POEFO</name>
<dbReference type="GO" id="GO:0004888">
    <property type="term" value="F:transmembrane signaling receptor activity"/>
    <property type="evidence" value="ECO:0007669"/>
    <property type="project" value="TreeGrafter"/>
</dbReference>
<dbReference type="PANTHER" id="PTHR11481">
    <property type="entry name" value="IMMUNOGLOBULIN FC RECEPTOR"/>
    <property type="match status" value="1"/>
</dbReference>
<dbReference type="InterPro" id="IPR007110">
    <property type="entry name" value="Ig-like_dom"/>
</dbReference>
<dbReference type="Ensembl" id="ENSPFOT00000000559.2">
    <property type="protein sequence ID" value="ENSPFOP00000000558.2"/>
    <property type="gene ID" value="ENSPFOG00000000606.2"/>
</dbReference>
<dbReference type="SMART" id="SM00408">
    <property type="entry name" value="IGc2"/>
    <property type="match status" value="3"/>
</dbReference>
<dbReference type="PANTHER" id="PTHR11481:SF64">
    <property type="entry name" value="FC RECEPTOR-LIKE PROTEIN 4"/>
    <property type="match status" value="1"/>
</dbReference>
<dbReference type="Proteomes" id="UP000028760">
    <property type="component" value="Unassembled WGS sequence"/>
</dbReference>
<evidence type="ECO:0000259" key="3">
    <source>
        <dbReference type="PROSITE" id="PS50835"/>
    </source>
</evidence>
<dbReference type="InterPro" id="IPR003598">
    <property type="entry name" value="Ig_sub2"/>
</dbReference>
<accession>A0A087X455</accession>
<dbReference type="EMBL" id="AYCK01009799">
    <property type="status" value="NOT_ANNOTATED_CDS"/>
    <property type="molecule type" value="Genomic_DNA"/>
</dbReference>
<feature type="domain" description="Ig-like" evidence="3">
    <location>
        <begin position="193"/>
        <end position="274"/>
    </location>
</feature>
<evidence type="ECO:0000256" key="1">
    <source>
        <dbReference type="ARBA" id="ARBA00022729"/>
    </source>
</evidence>
<reference evidence="5" key="1">
    <citation type="submission" date="2013-10" db="EMBL/GenBank/DDBJ databases">
        <authorList>
            <person name="Schartl M."/>
            <person name="Warren W."/>
        </authorList>
    </citation>
    <scope>NUCLEOTIDE SEQUENCE [LARGE SCALE GENOMIC DNA]</scope>
    <source>
        <strain evidence="5">female</strain>
    </source>
</reference>
<evidence type="ECO:0000256" key="2">
    <source>
        <dbReference type="ARBA" id="ARBA00023157"/>
    </source>
</evidence>
<dbReference type="Gene3D" id="2.60.40.10">
    <property type="entry name" value="Immunoglobulins"/>
    <property type="match status" value="5"/>
</dbReference>
<organism evidence="4 5">
    <name type="scientific">Poecilia formosa</name>
    <name type="common">Amazon molly</name>
    <name type="synonym">Limia formosa</name>
    <dbReference type="NCBI Taxonomy" id="48698"/>
    <lineage>
        <taxon>Eukaryota</taxon>
        <taxon>Metazoa</taxon>
        <taxon>Chordata</taxon>
        <taxon>Craniata</taxon>
        <taxon>Vertebrata</taxon>
        <taxon>Euteleostomi</taxon>
        <taxon>Actinopterygii</taxon>
        <taxon>Neopterygii</taxon>
        <taxon>Teleostei</taxon>
        <taxon>Neoteleostei</taxon>
        <taxon>Acanthomorphata</taxon>
        <taxon>Ovalentaria</taxon>
        <taxon>Atherinomorphae</taxon>
        <taxon>Cyprinodontiformes</taxon>
        <taxon>Poeciliidae</taxon>
        <taxon>Poeciliinae</taxon>
        <taxon>Poecilia</taxon>
    </lineage>
</organism>
<feature type="domain" description="Ig-like" evidence="3">
    <location>
        <begin position="281"/>
        <end position="361"/>
    </location>
</feature>
<feature type="domain" description="Ig-like" evidence="3">
    <location>
        <begin position="16"/>
        <end position="96"/>
    </location>
</feature>
<proteinExistence type="predicted"/>
<dbReference type="AlphaFoldDB" id="A0A087X455"/>
<feature type="domain" description="Ig-like" evidence="3">
    <location>
        <begin position="102"/>
        <end position="185"/>
    </location>
</feature>
<dbReference type="EMBL" id="AYCK01009800">
    <property type="status" value="NOT_ANNOTATED_CDS"/>
    <property type="molecule type" value="Genomic_DNA"/>
</dbReference>
<dbReference type="OMA" id="EWRTTIR"/>
<dbReference type="GeneTree" id="ENSGT01050000244808"/>
<sequence length="451" mass="52126">MVFICSFPRRKQVSKPTVTLQPNWPVYRGETVTLRCEIQRGEGTQWTYEWRTTIRNSPTSSEYKINRVSEYDSGEYRCMAKRGRQLTDWSDAFRLTVRSDEPRATLTADRTIIPLGGSVTLTCSVDKSVDWKFDWFRNRKQYSVGRIRGNTEPYRVISVSEGRVYSCRGGRGDPVFQSETSNEVSIHKTVSKPTVTLQPNWPVIYRGETVTLRCEIQGGGGTQWTYEWRPTIRNSPTSSEYRINRVSESDNGEYSCKAKRGHQLTDWSDAFRLTVRLVSKPTVTLHPNWPVYRGETVTLRCEIQRGEGTQWTYEWRTTIRNSATSSEYRINRVSESDRGEYRCKAKRGLQLTEWSDAFRLTVRYSHPAASLSVSPDRVQHVIDQSVTLNCSRNDIKWRVRRFTDTLSYLQCSNWGTMHGSSCTINRLWYHSGVYWCESGSGEFSNAVNITV</sequence>
<dbReference type="GO" id="GO:0006955">
    <property type="term" value="P:immune response"/>
    <property type="evidence" value="ECO:0007669"/>
    <property type="project" value="TreeGrafter"/>
</dbReference>
<keyword evidence="2" id="KW-1015">Disulfide bond</keyword>
<dbReference type="InterPro" id="IPR013783">
    <property type="entry name" value="Ig-like_fold"/>
</dbReference>